<keyword evidence="3" id="KW-1185">Reference proteome</keyword>
<feature type="region of interest" description="Disordered" evidence="1">
    <location>
        <begin position="66"/>
        <end position="113"/>
    </location>
</feature>
<dbReference type="EMBL" id="JAHQIW010000743">
    <property type="protein sequence ID" value="KAJ1349776.1"/>
    <property type="molecule type" value="Genomic_DNA"/>
</dbReference>
<evidence type="ECO:0000313" key="3">
    <source>
        <dbReference type="Proteomes" id="UP001196413"/>
    </source>
</evidence>
<name>A0AAD5MII6_PARTN</name>
<evidence type="ECO:0000313" key="2">
    <source>
        <dbReference type="EMBL" id="KAJ1349776.1"/>
    </source>
</evidence>
<accession>A0AAD5MII6</accession>
<proteinExistence type="predicted"/>
<comment type="caution">
    <text evidence="2">The sequence shown here is derived from an EMBL/GenBank/DDBJ whole genome shotgun (WGS) entry which is preliminary data.</text>
</comment>
<sequence length="113" mass="13054">MPIAFMKDEFLFHPCGLERGGVVEVTAFKFVMALQFREHYEEFRSLENPTYKWSFSTLAIIKRHLNESGPTEEKEEKEEEMVMAVAQRKDRRRGRKSPSAAVAADNDGRDKGN</sequence>
<dbReference type="AlphaFoldDB" id="A0AAD5MII6"/>
<evidence type="ECO:0000256" key="1">
    <source>
        <dbReference type="SAM" id="MobiDB-lite"/>
    </source>
</evidence>
<gene>
    <name evidence="2" type="ORF">KIN20_005428</name>
</gene>
<dbReference type="Proteomes" id="UP001196413">
    <property type="component" value="Unassembled WGS sequence"/>
</dbReference>
<reference evidence="2" key="1">
    <citation type="submission" date="2021-06" db="EMBL/GenBank/DDBJ databases">
        <title>Parelaphostrongylus tenuis whole genome reference sequence.</title>
        <authorList>
            <person name="Garwood T.J."/>
            <person name="Larsen P.A."/>
            <person name="Fountain-Jones N.M."/>
            <person name="Garbe J.R."/>
            <person name="Macchietto M.G."/>
            <person name="Kania S.A."/>
            <person name="Gerhold R.W."/>
            <person name="Richards J.E."/>
            <person name="Wolf T.M."/>
        </authorList>
    </citation>
    <scope>NUCLEOTIDE SEQUENCE</scope>
    <source>
        <strain evidence="2">MNPRO001-30</strain>
        <tissue evidence="2">Meninges</tissue>
    </source>
</reference>
<organism evidence="2 3">
    <name type="scientific">Parelaphostrongylus tenuis</name>
    <name type="common">Meningeal worm</name>
    <dbReference type="NCBI Taxonomy" id="148309"/>
    <lineage>
        <taxon>Eukaryota</taxon>
        <taxon>Metazoa</taxon>
        <taxon>Ecdysozoa</taxon>
        <taxon>Nematoda</taxon>
        <taxon>Chromadorea</taxon>
        <taxon>Rhabditida</taxon>
        <taxon>Rhabditina</taxon>
        <taxon>Rhabditomorpha</taxon>
        <taxon>Strongyloidea</taxon>
        <taxon>Metastrongylidae</taxon>
        <taxon>Parelaphostrongylus</taxon>
    </lineage>
</organism>
<protein>
    <submittedName>
        <fullName evidence="2">Uncharacterized protein</fullName>
    </submittedName>
</protein>